<accession>F9RTI7</accession>
<evidence type="ECO:0000313" key="2">
    <source>
        <dbReference type="Proteomes" id="UP000004349"/>
    </source>
</evidence>
<proteinExistence type="predicted"/>
<dbReference type="Proteomes" id="UP000004349">
    <property type="component" value="Unassembled WGS sequence"/>
</dbReference>
<organism evidence="1 2">
    <name type="scientific">Vibrio scophthalmi LMG 19158</name>
    <dbReference type="NCBI Taxonomy" id="870967"/>
    <lineage>
        <taxon>Bacteria</taxon>
        <taxon>Pseudomonadati</taxon>
        <taxon>Pseudomonadota</taxon>
        <taxon>Gammaproteobacteria</taxon>
        <taxon>Vibrionales</taxon>
        <taxon>Vibrionaceae</taxon>
        <taxon>Vibrio</taxon>
    </lineage>
</organism>
<name>F9RTI7_9VIBR</name>
<feature type="non-terminal residue" evidence="1">
    <location>
        <position position="1"/>
    </location>
</feature>
<evidence type="ECO:0000313" key="1">
    <source>
        <dbReference type="EMBL" id="EGU31085.1"/>
    </source>
</evidence>
<dbReference type="AlphaFoldDB" id="F9RTI7"/>
<gene>
    <name evidence="1" type="ORF">VIS19158_06235</name>
</gene>
<protein>
    <submittedName>
        <fullName evidence="1">Prophage MuSo2, DNA circulation protein, putative</fullName>
    </submittedName>
</protein>
<reference evidence="1 2" key="1">
    <citation type="journal article" date="2012" name="Int. J. Syst. Evol. Microbiol.">
        <title>Vibrio caribbeanicus sp. nov., isolated from the marine sponge Scleritoderma cyanea.</title>
        <authorList>
            <person name="Hoffmann M."/>
            <person name="Monday S.R."/>
            <person name="Allard M.W."/>
            <person name="Strain E.A."/>
            <person name="Whittaker P."/>
            <person name="Naum M."/>
            <person name="McCarthy P.J."/>
            <person name="Lopez J.V."/>
            <person name="Fischer M."/>
            <person name="Brown E.W."/>
        </authorList>
    </citation>
    <scope>NUCLEOTIDE SEQUENCE [LARGE SCALE GENOMIC DNA]</scope>
    <source>
        <strain evidence="1 2">LMG 19158</strain>
    </source>
</reference>
<comment type="caution">
    <text evidence="1">The sequence shown here is derived from an EMBL/GenBank/DDBJ whole genome shotgun (WGS) entry which is preliminary data.</text>
</comment>
<dbReference type="eggNOG" id="COG4228">
    <property type="taxonomic scope" value="Bacteria"/>
</dbReference>
<dbReference type="EMBL" id="AFWE01000208">
    <property type="protein sequence ID" value="EGU31085.1"/>
    <property type="molecule type" value="Genomic_DNA"/>
</dbReference>
<sequence>ELSNAVQASLDETAQTSLNNGMMQSWRALRGVRIALKRDVDERVLLLPEVREIKPYVTIPVALLAYQETGSTESRDGIIKRNKLRHPSFVMQGETVEIAVVKNG</sequence>